<accession>G5K6M8</accession>
<protein>
    <submittedName>
        <fullName evidence="1">Uncharacterized protein</fullName>
    </submittedName>
</protein>
<sequence>MKDRDCQNEQLHFLILAASDYTVLGQVHFLSFSQVVSSTTIWIMMSFEGAFFVW</sequence>
<comment type="caution">
    <text evidence="1">The sequence shown here is derived from an EMBL/GenBank/DDBJ whole genome shotgun (WGS) entry which is preliminary data.</text>
</comment>
<reference evidence="1 2" key="1">
    <citation type="journal article" date="2014" name="Int. J. Syst. Evol. Microbiol.">
        <title>Phylogenomics and the dynamic genome evolution of the genus Streptococcus.</title>
        <authorList>
            <consortium name="The Broad Institute Genome Sequencing Platform"/>
            <person name="Richards V.P."/>
            <person name="Palmer S.R."/>
            <person name="Pavinski Bitar P.D."/>
            <person name="Qin X."/>
            <person name="Weinstock G.M."/>
            <person name="Highlander S.K."/>
            <person name="Town C.D."/>
            <person name="Burne R.A."/>
            <person name="Stanhope M.J."/>
        </authorList>
    </citation>
    <scope>NUCLEOTIDE SEQUENCE [LARGE SCALE GENOMIC DNA]</scope>
    <source>
        <strain evidence="1 2">LQ 940-04</strain>
    </source>
</reference>
<name>G5K6M8_9STRE</name>
<evidence type="ECO:0000313" key="2">
    <source>
        <dbReference type="Proteomes" id="UP000003217"/>
    </source>
</evidence>
<dbReference type="AlphaFoldDB" id="G5K6M8"/>
<proteinExistence type="predicted"/>
<keyword evidence="2" id="KW-1185">Reference proteome</keyword>
<organism evidence="1 2">
    <name type="scientific">Streptococcus pseudoporcinus LQ 940-04</name>
    <dbReference type="NCBI Taxonomy" id="875093"/>
    <lineage>
        <taxon>Bacteria</taxon>
        <taxon>Bacillati</taxon>
        <taxon>Bacillota</taxon>
        <taxon>Bacilli</taxon>
        <taxon>Lactobacillales</taxon>
        <taxon>Streptococcaceae</taxon>
        <taxon>Streptococcus</taxon>
    </lineage>
</organism>
<dbReference type="Proteomes" id="UP000003217">
    <property type="component" value="Unassembled WGS sequence"/>
</dbReference>
<gene>
    <name evidence="1" type="ORF">STRPS_0115</name>
</gene>
<evidence type="ECO:0000313" key="1">
    <source>
        <dbReference type="EMBL" id="EHI65838.1"/>
    </source>
</evidence>
<dbReference type="EMBL" id="AEUY02000003">
    <property type="protein sequence ID" value="EHI65838.1"/>
    <property type="molecule type" value="Genomic_DNA"/>
</dbReference>